<dbReference type="RefSeq" id="WP_118011319.1">
    <property type="nucleotide sequence ID" value="NZ_JAQEUN010000020.1"/>
</dbReference>
<dbReference type="EMBL" id="QSGD01000019">
    <property type="protein sequence ID" value="RHB05976.1"/>
    <property type="molecule type" value="Genomic_DNA"/>
</dbReference>
<organism evidence="1 2">
    <name type="scientific">Holdemanella biformis</name>
    <dbReference type="NCBI Taxonomy" id="1735"/>
    <lineage>
        <taxon>Bacteria</taxon>
        <taxon>Bacillati</taxon>
        <taxon>Bacillota</taxon>
        <taxon>Erysipelotrichia</taxon>
        <taxon>Erysipelotrichales</taxon>
        <taxon>Erysipelotrichaceae</taxon>
        <taxon>Holdemanella</taxon>
    </lineage>
</organism>
<dbReference type="Proteomes" id="UP000285288">
    <property type="component" value="Unassembled WGS sequence"/>
</dbReference>
<sequence>MDEFNKEVCKLYKNIDEQIEYLKMFKKIIINENERYILEDRNYISVINPYKEFFATNQIVKNIEGYTKKIHIYESETPIQNILSVVKYDDKISDYFFRTIGQFERKFKNVLINAICELYVHNSQMPNESLKCLEYITEIEKFINQYTIELTLNNGSTYTCLNKPYLIDAIQRNVVVFPKFATNFPNSLSKKGYVYNEFVLENRFMILKKLYDIGTGDKSSSKNILLQHYYNSQKMLPLWVIPNALTLGELNVLFSMLDMSTQKQICAKLMNVDITKIKEKNVSTFMGYVENIRRIRNVINHYEPLIPFLLNNIKEKHLKDSQIIKTIEFLATYSEPIIITMPYISVTDYNKKKVAVLKKVQQVMQKSNKLLFYSK</sequence>
<gene>
    <name evidence="1" type="ORF">DW907_06135</name>
</gene>
<evidence type="ECO:0000313" key="1">
    <source>
        <dbReference type="EMBL" id="RHB05976.1"/>
    </source>
</evidence>
<reference evidence="1 2" key="1">
    <citation type="submission" date="2018-08" db="EMBL/GenBank/DDBJ databases">
        <title>A genome reference for cultivated species of the human gut microbiota.</title>
        <authorList>
            <person name="Zou Y."/>
            <person name="Xue W."/>
            <person name="Luo G."/>
        </authorList>
    </citation>
    <scope>NUCLEOTIDE SEQUENCE [LARGE SCALE GENOMIC DNA]</scope>
    <source>
        <strain evidence="1 2">AM42-13AC</strain>
    </source>
</reference>
<dbReference type="AlphaFoldDB" id="A0A413UCP2"/>
<comment type="caution">
    <text evidence="1">The sequence shown here is derived from an EMBL/GenBank/DDBJ whole genome shotgun (WGS) entry which is preliminary data.</text>
</comment>
<protein>
    <submittedName>
        <fullName evidence="1">Abi family protein</fullName>
    </submittedName>
</protein>
<dbReference type="Pfam" id="PF07751">
    <property type="entry name" value="Abi_2"/>
    <property type="match status" value="1"/>
</dbReference>
<dbReference type="InterPro" id="IPR011664">
    <property type="entry name" value="Abi_system_AbiD/AbiF-like"/>
</dbReference>
<proteinExistence type="predicted"/>
<accession>A0A413UCP2</accession>
<name>A0A413UCP2_9FIRM</name>
<evidence type="ECO:0000313" key="2">
    <source>
        <dbReference type="Proteomes" id="UP000285288"/>
    </source>
</evidence>